<comment type="caution">
    <text evidence="8">The sequence shown here is derived from an EMBL/GenBank/DDBJ whole genome shotgun (WGS) entry which is preliminary data.</text>
</comment>
<gene>
    <name evidence="8" type="ORF">GMARGA_LOCUS18920</name>
</gene>
<dbReference type="PROSITE" id="PS00092">
    <property type="entry name" value="N6_MTASE"/>
    <property type="match status" value="1"/>
</dbReference>
<feature type="domain" description="Methyltransferase small" evidence="7">
    <location>
        <begin position="100"/>
        <end position="183"/>
    </location>
</feature>
<evidence type="ECO:0000256" key="3">
    <source>
        <dbReference type="ARBA" id="ARBA00022679"/>
    </source>
</evidence>
<dbReference type="EMBL" id="CAJVQB010015432">
    <property type="protein sequence ID" value="CAG8774574.1"/>
    <property type="molecule type" value="Genomic_DNA"/>
</dbReference>
<dbReference type="NCBIfam" id="TIGR03534">
    <property type="entry name" value="RF_mod_PrmC"/>
    <property type="match status" value="1"/>
</dbReference>
<evidence type="ECO:0000256" key="6">
    <source>
        <dbReference type="RuleBase" id="RU003939"/>
    </source>
</evidence>
<evidence type="ECO:0000256" key="4">
    <source>
        <dbReference type="ARBA" id="ARBA00022691"/>
    </source>
</evidence>
<dbReference type="PANTHER" id="PTHR18895">
    <property type="entry name" value="HEMK METHYLTRANSFERASE"/>
    <property type="match status" value="1"/>
</dbReference>
<evidence type="ECO:0000313" key="8">
    <source>
        <dbReference type="EMBL" id="CAG8774574.1"/>
    </source>
</evidence>
<comment type="similarity">
    <text evidence="6">Belongs to the bacterial histone-like protein family.</text>
</comment>
<dbReference type="InterPro" id="IPR050320">
    <property type="entry name" value="N5-glutamine_MTase"/>
</dbReference>
<organism evidence="8 9">
    <name type="scientific">Gigaspora margarita</name>
    <dbReference type="NCBI Taxonomy" id="4874"/>
    <lineage>
        <taxon>Eukaryota</taxon>
        <taxon>Fungi</taxon>
        <taxon>Fungi incertae sedis</taxon>
        <taxon>Mucoromycota</taxon>
        <taxon>Glomeromycotina</taxon>
        <taxon>Glomeromycetes</taxon>
        <taxon>Diversisporales</taxon>
        <taxon>Gigasporaceae</taxon>
        <taxon>Gigaspora</taxon>
    </lineage>
</organism>
<dbReference type="Proteomes" id="UP000789901">
    <property type="component" value="Unassembled WGS sequence"/>
</dbReference>
<dbReference type="InterPro" id="IPR019874">
    <property type="entry name" value="RF_methyltr_PrmC"/>
</dbReference>
<dbReference type="SMART" id="SM00411">
    <property type="entry name" value="BHL"/>
    <property type="match status" value="1"/>
</dbReference>
<reference evidence="8 9" key="1">
    <citation type="submission" date="2021-06" db="EMBL/GenBank/DDBJ databases">
        <authorList>
            <person name="Kallberg Y."/>
            <person name="Tangrot J."/>
            <person name="Rosling A."/>
        </authorList>
    </citation>
    <scope>NUCLEOTIDE SEQUENCE [LARGE SCALE GENOMIC DNA]</scope>
    <source>
        <strain evidence="8 9">120-4 pot B 10/14</strain>
    </source>
</reference>
<dbReference type="PANTHER" id="PTHR18895:SF74">
    <property type="entry name" value="MTRF1L RELEASE FACTOR GLUTAMINE METHYLTRANSFERASE"/>
    <property type="match status" value="1"/>
</dbReference>
<dbReference type="Pfam" id="PF00216">
    <property type="entry name" value="Bac_DNA_binding"/>
    <property type="match status" value="1"/>
</dbReference>
<proteinExistence type="inferred from homology"/>
<evidence type="ECO:0000259" key="7">
    <source>
        <dbReference type="Pfam" id="PF05175"/>
    </source>
</evidence>
<dbReference type="InterPro" id="IPR007848">
    <property type="entry name" value="Small_mtfrase_dom"/>
</dbReference>
<dbReference type="NCBIfam" id="TIGR00536">
    <property type="entry name" value="hemK_fam"/>
    <property type="match status" value="1"/>
</dbReference>
<dbReference type="Pfam" id="PF05175">
    <property type="entry name" value="MTS"/>
    <property type="match status" value="1"/>
</dbReference>
<keyword evidence="3" id="KW-0808">Transferase</keyword>
<accession>A0ABN7VJW9</accession>
<evidence type="ECO:0000256" key="2">
    <source>
        <dbReference type="ARBA" id="ARBA00022603"/>
    </source>
</evidence>
<evidence type="ECO:0000313" key="9">
    <source>
        <dbReference type="Proteomes" id="UP000789901"/>
    </source>
</evidence>
<dbReference type="InterPro" id="IPR010992">
    <property type="entry name" value="IHF-like_DNA-bd_dom_sf"/>
</dbReference>
<evidence type="ECO:0000256" key="1">
    <source>
        <dbReference type="ARBA" id="ARBA00012771"/>
    </source>
</evidence>
<name>A0ABN7VJW9_GIGMA</name>
<dbReference type="Gene3D" id="3.40.50.150">
    <property type="entry name" value="Vaccinia Virus protein VP39"/>
    <property type="match status" value="1"/>
</dbReference>
<protein>
    <recommendedName>
        <fullName evidence="1">peptide chain release factor N(5)-glutamine methyltransferase</fullName>
        <ecNumber evidence="1">2.1.1.297</ecNumber>
    </recommendedName>
</protein>
<dbReference type="InterPro" id="IPR029063">
    <property type="entry name" value="SAM-dependent_MTases_sf"/>
</dbReference>
<evidence type="ECO:0000256" key="5">
    <source>
        <dbReference type="ARBA" id="ARBA00048391"/>
    </source>
</evidence>
<dbReference type="Gene3D" id="4.10.520.10">
    <property type="entry name" value="IHF-like DNA-binding proteins"/>
    <property type="match status" value="1"/>
</dbReference>
<dbReference type="EC" id="2.1.1.297" evidence="1"/>
<dbReference type="CDD" id="cd00591">
    <property type="entry name" value="HU_IHF"/>
    <property type="match status" value="1"/>
</dbReference>
<dbReference type="SUPFAM" id="SSF53335">
    <property type="entry name" value="S-adenosyl-L-methionine-dependent methyltransferases"/>
    <property type="match status" value="1"/>
</dbReference>
<dbReference type="InterPro" id="IPR004556">
    <property type="entry name" value="HemK-like"/>
</dbReference>
<keyword evidence="4" id="KW-0949">S-adenosyl-L-methionine</keyword>
<sequence length="392" mass="45049">MVINVEEVKNDIIALCQTVPEKFWLSFFAKSLSTSNFSQICSNLNKYLKESYPVPYLTNKVAFYGLSFYIEKGVFIPQKDTEILVEKTLELADKIWGSKEQLRVLDIGTGCGNIAISLAKSRPNWNFTTSDINSQALKIAQINATNQQMKNIQFSRSNLFDNLDSKEKFDIIVSNPPYISAEEYKNLSPITKEQPPEALVAENDGYFFYQEILCQARNFLAKKFLLVVEIGYQQRENVIKLIIEYFPQAEVSIFSDYAEGRQFDPALNHQVIKYNKNKKYMVTTKKVKVSSTVSIVGKSKLAERVYSFKGKKLSLTKSQIEAVISEALEEIKKALIRKEEIRFPNYFSLKTFMAKPRTAMNLRTKKKMMIPAKRRTRFAISKDLKERIADGK</sequence>
<dbReference type="CDD" id="cd02440">
    <property type="entry name" value="AdoMet_MTases"/>
    <property type="match status" value="1"/>
</dbReference>
<keyword evidence="9" id="KW-1185">Reference proteome</keyword>
<dbReference type="SUPFAM" id="SSF47729">
    <property type="entry name" value="IHF-like DNA-binding proteins"/>
    <property type="match status" value="1"/>
</dbReference>
<keyword evidence="2" id="KW-0489">Methyltransferase</keyword>
<comment type="catalytic activity">
    <reaction evidence="5">
        <text>L-glutaminyl-[peptide chain release factor] + S-adenosyl-L-methionine = N(5)-methyl-L-glutaminyl-[peptide chain release factor] + S-adenosyl-L-homocysteine + H(+)</text>
        <dbReference type="Rhea" id="RHEA:42896"/>
        <dbReference type="Rhea" id="RHEA-COMP:10271"/>
        <dbReference type="Rhea" id="RHEA-COMP:10272"/>
        <dbReference type="ChEBI" id="CHEBI:15378"/>
        <dbReference type="ChEBI" id="CHEBI:30011"/>
        <dbReference type="ChEBI" id="CHEBI:57856"/>
        <dbReference type="ChEBI" id="CHEBI:59789"/>
        <dbReference type="ChEBI" id="CHEBI:61891"/>
        <dbReference type="EC" id="2.1.1.297"/>
    </reaction>
</comment>
<dbReference type="InterPro" id="IPR002052">
    <property type="entry name" value="DNA_methylase_N6_adenine_CS"/>
</dbReference>
<dbReference type="InterPro" id="IPR000119">
    <property type="entry name" value="Hist_DNA-bd"/>
</dbReference>